<dbReference type="PANTHER" id="PTHR18964:SF149">
    <property type="entry name" value="BIFUNCTIONAL UDP-N-ACETYLGLUCOSAMINE 2-EPIMERASE_N-ACETYLMANNOSAMINE KINASE"/>
    <property type="match status" value="1"/>
</dbReference>
<evidence type="ECO:0000313" key="3">
    <source>
        <dbReference type="Proteomes" id="UP001315967"/>
    </source>
</evidence>
<proteinExistence type="inferred from homology"/>
<keyword evidence="3" id="KW-1185">Reference proteome</keyword>
<comment type="similarity">
    <text evidence="1">Belongs to the ROK (NagC/XylR) family.</text>
</comment>
<dbReference type="EMBL" id="CP102453">
    <property type="protein sequence ID" value="UUX33154.1"/>
    <property type="molecule type" value="Genomic_DNA"/>
</dbReference>
<dbReference type="InterPro" id="IPR043129">
    <property type="entry name" value="ATPase_NBD"/>
</dbReference>
<name>A0ABY5P3A5_9LACT</name>
<organism evidence="2 3">
    <name type="scientific">Fundicoccus culcitae</name>
    <dbReference type="NCBI Taxonomy" id="2969821"/>
    <lineage>
        <taxon>Bacteria</taxon>
        <taxon>Bacillati</taxon>
        <taxon>Bacillota</taxon>
        <taxon>Bacilli</taxon>
        <taxon>Lactobacillales</taxon>
        <taxon>Aerococcaceae</taxon>
        <taxon>Fundicoccus</taxon>
    </lineage>
</organism>
<dbReference type="RefSeq" id="WP_313792656.1">
    <property type="nucleotide sequence ID" value="NZ_CP102453.1"/>
</dbReference>
<reference evidence="2 3" key="1">
    <citation type="submission" date="2022-08" db="EMBL/GenBank/DDBJ databases">
        <title>Aerococcaceae sp. nov isolated from spoiled eye mask.</title>
        <authorList>
            <person name="Zhou G."/>
            <person name="Xie X.-B."/>
            <person name="Shi Q.-S."/>
            <person name="Wang Y.-S."/>
            <person name="Wen X."/>
            <person name="Peng H."/>
            <person name="Yang X.-J."/>
            <person name="Tao H.-B."/>
            <person name="Huang X.-M."/>
        </authorList>
    </citation>
    <scope>NUCLEOTIDE SEQUENCE [LARGE SCALE GENOMIC DNA]</scope>
    <source>
        <strain evidence="3">DM20194951</strain>
    </source>
</reference>
<evidence type="ECO:0000313" key="2">
    <source>
        <dbReference type="EMBL" id="UUX33154.1"/>
    </source>
</evidence>
<accession>A0ABY5P3A5</accession>
<dbReference type="Proteomes" id="UP001315967">
    <property type="component" value="Chromosome"/>
</dbReference>
<sequence>MYIGIDVGGTTIKYGLLTTTGEVIEKQAIPTPKERNAFIDTLVDLVNQLAAKEDIQGIGISMPGIVRKDGYLLTAGSIKELDDCPLRDILLEKTDNKYPIVIENDANSVAYAEKWIGNAQGRDNYVCLVLGTGVGGGIVINGDIYRGAHGMAGEFGWMLIDKLPPQGNIESASANYRAAVVLGLCQQYNQLKLAENPNFEPINDARIIFDTEDSDPFAAFALKNFYRDVAITLLNLYVSFDPELILIGGAISTNPYFMERLRETVEHYSKRHNSIAYLIGKTIAPIKATYLQNDAGMIGAVYRLHQQINS</sequence>
<dbReference type="Pfam" id="PF00480">
    <property type="entry name" value="ROK"/>
    <property type="match status" value="1"/>
</dbReference>
<dbReference type="InterPro" id="IPR000600">
    <property type="entry name" value="ROK"/>
</dbReference>
<gene>
    <name evidence="2" type="ORF">NRE15_09595</name>
</gene>
<protein>
    <submittedName>
        <fullName evidence="2">ROK family protein</fullName>
    </submittedName>
</protein>
<dbReference type="Gene3D" id="3.30.420.40">
    <property type="match status" value="2"/>
</dbReference>
<evidence type="ECO:0000256" key="1">
    <source>
        <dbReference type="ARBA" id="ARBA00006479"/>
    </source>
</evidence>
<dbReference type="SUPFAM" id="SSF53067">
    <property type="entry name" value="Actin-like ATPase domain"/>
    <property type="match status" value="1"/>
</dbReference>
<dbReference type="PANTHER" id="PTHR18964">
    <property type="entry name" value="ROK (REPRESSOR, ORF, KINASE) FAMILY"/>
    <property type="match status" value="1"/>
</dbReference>